<organism evidence="2 3">
    <name type="scientific">Alectoria fallacina</name>
    <dbReference type="NCBI Taxonomy" id="1903189"/>
    <lineage>
        <taxon>Eukaryota</taxon>
        <taxon>Fungi</taxon>
        <taxon>Dikarya</taxon>
        <taxon>Ascomycota</taxon>
        <taxon>Pezizomycotina</taxon>
        <taxon>Lecanoromycetes</taxon>
        <taxon>OSLEUM clade</taxon>
        <taxon>Lecanoromycetidae</taxon>
        <taxon>Lecanorales</taxon>
        <taxon>Lecanorineae</taxon>
        <taxon>Parmeliaceae</taxon>
        <taxon>Alectoria</taxon>
    </lineage>
</organism>
<feature type="region of interest" description="Disordered" evidence="1">
    <location>
        <begin position="241"/>
        <end position="265"/>
    </location>
</feature>
<feature type="region of interest" description="Disordered" evidence="1">
    <location>
        <begin position="1"/>
        <end position="29"/>
    </location>
</feature>
<name>A0A8H3EHF9_9LECA</name>
<gene>
    <name evidence="2" type="ORF">ALECFALPRED_002464</name>
</gene>
<sequence length="486" mass="53378">MSGQWPGFRPASDSGSIKSGNLQNDNDDASYPGPDLALIAELLENIDRNPLAQEAHMLLMQHYAMCGWHDEAKQKAYEVLEIDRTDKEAQKYLEGHEAENRKGKAKPAKNDIKSKGKHGEARNFLLHTAQAPIWHPSLFPILSPVASLQELENGYLDLLESARLCLGEMKLLKDLKGPDCEDQISDLAALAKGQVSSVVRVKPLAGVKAVTETIVADSKDGGQNGLNVAVKDLEELSRWLRNSGDSAESSDKGKSRSTGNDNQEGVREALLKRVKALKALLPNNLQPLPDSAMMHAEHEFLHRKYVNDETMTFDAVSDIPRSLFWTSEEGYAWDMEELARAITSGKGVMRNPLSKQMFTRADIKAIIQHPLGKGLQALGVEQSKLKRGVRPQTIDGLDALAKVLLVDMTEDGKPSHLAVEAFVSYLETLPSDEQQAIDDLKVAAKDSHTGMAFDMTIGEAVKDVQGNRVCSHKAGDFLAQAVVYLR</sequence>
<evidence type="ECO:0000313" key="2">
    <source>
        <dbReference type="EMBL" id="CAF9906619.1"/>
    </source>
</evidence>
<evidence type="ECO:0000313" key="3">
    <source>
        <dbReference type="Proteomes" id="UP000664203"/>
    </source>
</evidence>
<feature type="compositionally biased region" description="Polar residues" evidence="1">
    <location>
        <begin position="13"/>
        <end position="24"/>
    </location>
</feature>
<dbReference type="AlphaFoldDB" id="A0A8H3EHF9"/>
<comment type="caution">
    <text evidence="2">The sequence shown here is derived from an EMBL/GenBank/DDBJ whole genome shotgun (WGS) entry which is preliminary data.</text>
</comment>
<reference evidence="2" key="1">
    <citation type="submission" date="2021-03" db="EMBL/GenBank/DDBJ databases">
        <authorList>
            <person name="Tagirdzhanova G."/>
        </authorList>
    </citation>
    <scope>NUCLEOTIDE SEQUENCE</scope>
</reference>
<dbReference type="EMBL" id="CAJPDR010000017">
    <property type="protein sequence ID" value="CAF9906619.1"/>
    <property type="molecule type" value="Genomic_DNA"/>
</dbReference>
<evidence type="ECO:0000256" key="1">
    <source>
        <dbReference type="SAM" id="MobiDB-lite"/>
    </source>
</evidence>
<accession>A0A8H3EHF9</accession>
<protein>
    <submittedName>
        <fullName evidence="2">Uncharacterized protein</fullName>
    </submittedName>
</protein>
<proteinExistence type="predicted"/>
<dbReference type="OrthoDB" id="5379086at2759"/>
<keyword evidence="3" id="KW-1185">Reference proteome</keyword>
<dbReference type="Proteomes" id="UP000664203">
    <property type="component" value="Unassembled WGS sequence"/>
</dbReference>
<feature type="region of interest" description="Disordered" evidence="1">
    <location>
        <begin position="94"/>
        <end position="116"/>
    </location>
</feature>